<dbReference type="GO" id="GO:0008270">
    <property type="term" value="F:zinc ion binding"/>
    <property type="evidence" value="ECO:0007669"/>
    <property type="project" value="UniProtKB-KW"/>
</dbReference>
<evidence type="ECO:0000256" key="3">
    <source>
        <dbReference type="ARBA" id="ARBA00022737"/>
    </source>
</evidence>
<dbReference type="GO" id="GO:0016567">
    <property type="term" value="P:protein ubiquitination"/>
    <property type="evidence" value="ECO:0007669"/>
    <property type="project" value="InterPro"/>
</dbReference>
<dbReference type="InterPro" id="IPR031127">
    <property type="entry name" value="E3_UB_ligase_RBR"/>
</dbReference>
<evidence type="ECO:0000313" key="9">
    <source>
        <dbReference type="EMBL" id="QHU04865.1"/>
    </source>
</evidence>
<feature type="coiled-coil region" evidence="7">
    <location>
        <begin position="95"/>
        <end position="122"/>
    </location>
</feature>
<dbReference type="PROSITE" id="PS51873">
    <property type="entry name" value="TRIAD"/>
    <property type="match status" value="1"/>
</dbReference>
<name>A0A6C0JGE8_9ZZZZ</name>
<dbReference type="Gene3D" id="1.20.120.1750">
    <property type="match status" value="1"/>
</dbReference>
<evidence type="ECO:0000256" key="6">
    <source>
        <dbReference type="ARBA" id="ARBA00022833"/>
    </source>
</evidence>
<keyword evidence="1" id="KW-0808">Transferase</keyword>
<keyword evidence="2" id="KW-0479">Metal-binding</keyword>
<keyword evidence="7" id="KW-0175">Coiled coil</keyword>
<protein>
    <recommendedName>
        <fullName evidence="8">RING-type domain-containing protein</fullName>
    </recommendedName>
</protein>
<dbReference type="EMBL" id="MN740405">
    <property type="protein sequence ID" value="QHU04865.1"/>
    <property type="molecule type" value="Genomic_DNA"/>
</dbReference>
<keyword evidence="6" id="KW-0862">Zinc</keyword>
<keyword evidence="3" id="KW-0677">Repeat</keyword>
<evidence type="ECO:0000256" key="7">
    <source>
        <dbReference type="SAM" id="Coils"/>
    </source>
</evidence>
<feature type="domain" description="RING-type" evidence="8">
    <location>
        <begin position="1"/>
        <end position="254"/>
    </location>
</feature>
<proteinExistence type="predicted"/>
<dbReference type="SUPFAM" id="SSF57850">
    <property type="entry name" value="RING/U-box"/>
    <property type="match status" value="1"/>
</dbReference>
<evidence type="ECO:0000256" key="5">
    <source>
        <dbReference type="ARBA" id="ARBA00022786"/>
    </source>
</evidence>
<keyword evidence="5" id="KW-0833">Ubl conjugation pathway</keyword>
<accession>A0A6C0JGE8</accession>
<dbReference type="PANTHER" id="PTHR11685">
    <property type="entry name" value="RBR FAMILY RING FINGER AND IBR DOMAIN-CONTAINING"/>
    <property type="match status" value="1"/>
</dbReference>
<evidence type="ECO:0000259" key="8">
    <source>
        <dbReference type="PROSITE" id="PS51873"/>
    </source>
</evidence>
<reference evidence="9" key="1">
    <citation type="journal article" date="2020" name="Nature">
        <title>Giant virus diversity and host interactions through global metagenomics.</title>
        <authorList>
            <person name="Schulz F."/>
            <person name="Roux S."/>
            <person name="Paez-Espino D."/>
            <person name="Jungbluth S."/>
            <person name="Walsh D.A."/>
            <person name="Denef V.J."/>
            <person name="McMahon K.D."/>
            <person name="Konstantinidis K.T."/>
            <person name="Eloe-Fadrosh E.A."/>
            <person name="Kyrpides N.C."/>
            <person name="Woyke T."/>
        </authorList>
    </citation>
    <scope>NUCLEOTIDE SEQUENCE</scope>
    <source>
        <strain evidence="9">GVMAG-M-3300027708-5</strain>
    </source>
</reference>
<evidence type="ECO:0000256" key="4">
    <source>
        <dbReference type="ARBA" id="ARBA00022771"/>
    </source>
</evidence>
<organism evidence="9">
    <name type="scientific">viral metagenome</name>
    <dbReference type="NCBI Taxonomy" id="1070528"/>
    <lineage>
        <taxon>unclassified sequences</taxon>
        <taxon>metagenomes</taxon>
        <taxon>organismal metagenomes</taxon>
    </lineage>
</organism>
<dbReference type="GO" id="GO:0004842">
    <property type="term" value="F:ubiquitin-protein transferase activity"/>
    <property type="evidence" value="ECO:0007669"/>
    <property type="project" value="InterPro"/>
</dbReference>
<dbReference type="AlphaFoldDB" id="A0A6C0JGE8"/>
<dbReference type="CDD" id="cd20336">
    <property type="entry name" value="Rcat_RBR"/>
    <property type="match status" value="1"/>
</dbReference>
<keyword evidence="4" id="KW-0863">Zinc-finger</keyword>
<evidence type="ECO:0000256" key="2">
    <source>
        <dbReference type="ARBA" id="ARBA00022723"/>
    </source>
</evidence>
<sequence length="431" mass="50483">MTTVCQICVNGVNLTKHKIINCPYCQFAACRTCCETYVLGETSFKCMSPDCGREWTRQFQTTVFTATFINGRLKQRREQLLFDNERALLPSTQPVVETMIKRENLEKNLSEVKKKINELSIQRYALMHEIHSLRTNQPAERTEFIKSCPDSNCRGFLSSQWKCGICEKWSCPHCHEVKGENRDAPHECNPETVATVSLLANDTKPCPKCRTRIFKINGCDEMFCTNCHTGFNWRTGRIQETIHNPHYFEWLRRNGNAVPRTPGDVPCRNEITHNIYIAMKNKLLVRHKNHAFSIACEQFMAKLIRNVIHMRYVIMPTYNIGNHINRNEYLRIQYMRNIISEVQFKTQLQRNEKRVEKKREIHNVLDIILTTLTDIILRFDAHLNTAEMDNWNMDILEEIDPIVDYANGCLLDISRVYKSRVIQFSNEIRLL</sequence>
<dbReference type="InterPro" id="IPR044066">
    <property type="entry name" value="TRIAD_supradom"/>
</dbReference>
<evidence type="ECO:0000256" key="1">
    <source>
        <dbReference type="ARBA" id="ARBA00022679"/>
    </source>
</evidence>